<comment type="cofactor">
    <cofactor evidence="12">
        <name>FMN</name>
        <dbReference type="ChEBI" id="CHEBI:58210"/>
    </cofactor>
    <text evidence="12">Binds 1 FMN per subunit.</text>
</comment>
<dbReference type="InterPro" id="IPR010199">
    <property type="entry name" value="CysJ"/>
</dbReference>
<feature type="binding site" evidence="12">
    <location>
        <position position="613"/>
    </location>
    <ligand>
        <name>FAD</name>
        <dbReference type="ChEBI" id="CHEBI:57692"/>
    </ligand>
</feature>
<dbReference type="InterPro" id="IPR001433">
    <property type="entry name" value="OxRdtase_FAD/NAD-bd"/>
</dbReference>
<dbReference type="GO" id="GO:0019344">
    <property type="term" value="P:cysteine biosynthetic process"/>
    <property type="evidence" value="ECO:0007669"/>
    <property type="project" value="UniProtKB-KW"/>
</dbReference>
<name>A0A3T1CXW2_9BACL</name>
<dbReference type="AlphaFoldDB" id="A0A3T1CXW2"/>
<comment type="cofactor">
    <cofactor evidence="12">
        <name>FAD</name>
        <dbReference type="ChEBI" id="CHEBI:57692"/>
    </cofactor>
    <text evidence="12">Binds 1 FAD per subunit.</text>
</comment>
<keyword evidence="10" id="KW-0198">Cysteine biosynthesis</keyword>
<keyword evidence="2" id="KW-0813">Transport</keyword>
<dbReference type="GO" id="GO:0004783">
    <property type="term" value="F:sulfite reductase (NADPH) activity"/>
    <property type="evidence" value="ECO:0007669"/>
    <property type="project" value="UniProtKB-EC"/>
</dbReference>
<keyword evidence="5 12" id="KW-0288">FMN</keyword>
<dbReference type="GO" id="GO:0016651">
    <property type="term" value="F:oxidoreductase activity, acting on NAD(P)H"/>
    <property type="evidence" value="ECO:0007669"/>
    <property type="project" value="UniProtKB-ARBA"/>
</dbReference>
<evidence type="ECO:0000256" key="6">
    <source>
        <dbReference type="ARBA" id="ARBA00022827"/>
    </source>
</evidence>
<dbReference type="InterPro" id="IPR008254">
    <property type="entry name" value="Flavodoxin/NO_synth"/>
</dbReference>
<sequence length="613" mass="67832">MELQVSNSPFNQEQVQLLNQLLPTLTDGQRIWLSGYLTALLGANNTVAQGVAPITTVETTVAPIAAAAVSKEVTVLVGSQTGNCNGLAKKMSKKLEESGFQVTLSSMGDFKPNTLKNVENLLVLVSTHGEGEAPDNAIPFYEFIHSKRAPQLEKLKFSVLALGDTSYEFFCQTGKDFDKRLEELGGNRLTPRVDCDVDFDEPAAEWMNAVISSLSVASSASGSVAGVSVEAQAGAESEYSRTNPFPAEILENLNLNGRGSDRETRHIEISLEGSNLQYEPGDSLGIYPENDPRLVDELIVALGWNAAEVITINKNGDKLPLREALLRHYEITVLTKPLLTQVAANFATSNGLKELLEAGREQELKAYLGERDLLDLVQDYSLKGVSASEFVSILRKLPARLYSIASSSKAFPDEVHVTVRTVRYEAHGRDRYGVCSVQLAERVQSGEKLPVYIQHNANFKLPENPSTPIIMIGPGTGVAPFRAFIGEREETAAEGKSWLFYGDQHFSTDFLYQTEWQRWLKDGVLTNMDVAFSRDTDKKVYVQHRMLEKSKELYKWIQEGAVVYVCGDEKKMAHDVHAALATILQQEGGLSPEEAAEQLTLMQQQKRYQRDVY</sequence>
<feature type="binding site" evidence="12">
    <location>
        <begin position="400"/>
        <end position="403"/>
    </location>
    <ligand>
        <name>FAD</name>
        <dbReference type="ChEBI" id="CHEBI:57692"/>
    </ligand>
</feature>
<feature type="binding site" evidence="12">
    <location>
        <begin position="126"/>
        <end position="129"/>
    </location>
    <ligand>
        <name>FMN</name>
        <dbReference type="ChEBI" id="CHEBI:58210"/>
    </ligand>
</feature>
<dbReference type="PANTHER" id="PTHR19384">
    <property type="entry name" value="NITRIC OXIDE SYNTHASE-RELATED"/>
    <property type="match status" value="1"/>
</dbReference>
<dbReference type="Proteomes" id="UP000289856">
    <property type="component" value="Chromosome"/>
</dbReference>
<protein>
    <recommendedName>
        <fullName evidence="1">assimilatory sulfite reductase (NADPH)</fullName>
        <ecNumber evidence="1">1.8.1.2</ecNumber>
    </recommendedName>
</protein>
<dbReference type="KEGG" id="cohn:KCTCHS21_01060"/>
<dbReference type="InterPro" id="IPR029039">
    <property type="entry name" value="Flavoprotein-like_sf"/>
</dbReference>
<dbReference type="NCBIfam" id="TIGR01931">
    <property type="entry name" value="cysJ"/>
    <property type="match status" value="1"/>
</dbReference>
<proteinExistence type="predicted"/>
<keyword evidence="7 12" id="KW-0521">NADP</keyword>
<evidence type="ECO:0000256" key="11">
    <source>
        <dbReference type="ARBA" id="ARBA00052219"/>
    </source>
</evidence>
<dbReference type="GO" id="GO:0050660">
    <property type="term" value="F:flavin adenine dinucleotide binding"/>
    <property type="evidence" value="ECO:0007669"/>
    <property type="project" value="InterPro"/>
</dbReference>
<dbReference type="InterPro" id="IPR001709">
    <property type="entry name" value="Flavoprot_Pyr_Nucl_cyt_Rdtase"/>
</dbReference>
<gene>
    <name evidence="15" type="primary">cysJ</name>
    <name evidence="15" type="ORF">KCTCHS21_01060</name>
</gene>
<dbReference type="PIRSF" id="PIRSF000207">
    <property type="entry name" value="SiR-FP_CysJ"/>
    <property type="match status" value="1"/>
</dbReference>
<dbReference type="EMBL" id="AP019400">
    <property type="protein sequence ID" value="BBI30707.1"/>
    <property type="molecule type" value="Genomic_DNA"/>
</dbReference>
<keyword evidence="8" id="KW-0249">Electron transport</keyword>
<dbReference type="PRINTS" id="PR00371">
    <property type="entry name" value="FPNCR"/>
</dbReference>
<evidence type="ECO:0000256" key="5">
    <source>
        <dbReference type="ARBA" id="ARBA00022643"/>
    </source>
</evidence>
<feature type="binding site" evidence="12">
    <location>
        <begin position="162"/>
        <end position="171"/>
    </location>
    <ligand>
        <name>FMN</name>
        <dbReference type="ChEBI" id="CHEBI:58210"/>
    </ligand>
</feature>
<evidence type="ECO:0000256" key="4">
    <source>
        <dbReference type="ARBA" id="ARBA00022630"/>
    </source>
</evidence>
<feature type="binding site" evidence="12">
    <location>
        <begin position="433"/>
        <end position="436"/>
    </location>
    <ligand>
        <name>FAD</name>
        <dbReference type="ChEBI" id="CHEBI:57692"/>
    </ligand>
</feature>
<evidence type="ECO:0000259" key="14">
    <source>
        <dbReference type="PROSITE" id="PS51384"/>
    </source>
</evidence>
<evidence type="ECO:0000256" key="8">
    <source>
        <dbReference type="ARBA" id="ARBA00022982"/>
    </source>
</evidence>
<evidence type="ECO:0000256" key="3">
    <source>
        <dbReference type="ARBA" id="ARBA00022605"/>
    </source>
</evidence>
<dbReference type="PRINTS" id="PR00369">
    <property type="entry name" value="FLAVODOXIN"/>
</dbReference>
<feature type="binding site" evidence="12">
    <location>
        <position position="332"/>
    </location>
    <ligand>
        <name>FAD</name>
        <dbReference type="ChEBI" id="CHEBI:57692"/>
    </ligand>
</feature>
<evidence type="ECO:0000256" key="9">
    <source>
        <dbReference type="ARBA" id="ARBA00023002"/>
    </source>
</evidence>
<feature type="binding site" evidence="12">
    <location>
        <begin position="533"/>
        <end position="534"/>
    </location>
    <ligand>
        <name>NADP(+)</name>
        <dbReference type="ChEBI" id="CHEBI:58349"/>
    </ligand>
</feature>
<dbReference type="Pfam" id="PF00175">
    <property type="entry name" value="NAD_binding_1"/>
    <property type="match status" value="1"/>
</dbReference>
<evidence type="ECO:0000256" key="1">
    <source>
        <dbReference type="ARBA" id="ARBA00012604"/>
    </source>
</evidence>
<keyword evidence="3" id="KW-0028">Amino-acid biosynthesis</keyword>
<dbReference type="InterPro" id="IPR017927">
    <property type="entry name" value="FAD-bd_FR_type"/>
</dbReference>
<dbReference type="FunFam" id="3.40.50.80:FF:000001">
    <property type="entry name" value="NADPH--cytochrome P450 reductase 1"/>
    <property type="match status" value="1"/>
</dbReference>
<dbReference type="Gene3D" id="3.40.50.80">
    <property type="entry name" value="Nucleotide-binding domain of ferredoxin-NADP reductase (FNR) module"/>
    <property type="match status" value="1"/>
</dbReference>
<reference evidence="15 16" key="1">
    <citation type="submission" date="2019-01" db="EMBL/GenBank/DDBJ databases">
        <title>Complete genome sequence of Cohnella hallensis HS21 isolated from Korean fir (Abies koreana) rhizospheric soil.</title>
        <authorList>
            <person name="Jiang L."/>
            <person name="Kang S.W."/>
            <person name="Kim S."/>
            <person name="Jung J."/>
            <person name="Kim C.Y."/>
            <person name="Kim D.H."/>
            <person name="Kim S.W."/>
            <person name="Lee J."/>
        </authorList>
    </citation>
    <scope>NUCLEOTIDE SEQUENCE [LARGE SCALE GENOMIC DNA]</scope>
    <source>
        <strain evidence="15 16">HS21</strain>
    </source>
</reference>
<dbReference type="GO" id="GO:0005829">
    <property type="term" value="C:cytosol"/>
    <property type="evidence" value="ECO:0007669"/>
    <property type="project" value="TreeGrafter"/>
</dbReference>
<keyword evidence="6 12" id="KW-0274">FAD</keyword>
<feature type="binding site" evidence="12">
    <location>
        <position position="575"/>
    </location>
    <ligand>
        <name>NADP(+)</name>
        <dbReference type="ChEBI" id="CHEBI:58349"/>
    </ligand>
</feature>
<dbReference type="InterPro" id="IPR039261">
    <property type="entry name" value="FNR_nucleotide-bd"/>
</dbReference>
<dbReference type="Gene3D" id="3.40.50.360">
    <property type="match status" value="1"/>
</dbReference>
<dbReference type="PROSITE" id="PS51384">
    <property type="entry name" value="FAD_FR"/>
    <property type="match status" value="1"/>
</dbReference>
<dbReference type="PROSITE" id="PS50902">
    <property type="entry name" value="FLAVODOXIN_LIKE"/>
    <property type="match status" value="1"/>
</dbReference>
<dbReference type="InterPro" id="IPR017938">
    <property type="entry name" value="Riboflavin_synthase-like_b-brl"/>
</dbReference>
<evidence type="ECO:0000313" key="15">
    <source>
        <dbReference type="EMBL" id="BBI30707.1"/>
    </source>
</evidence>
<dbReference type="Gene3D" id="1.20.990.10">
    <property type="entry name" value="NADPH-cytochrome p450 Reductase, Chain A, domain 3"/>
    <property type="match status" value="1"/>
</dbReference>
<feature type="domain" description="Flavodoxin-like" evidence="13">
    <location>
        <begin position="73"/>
        <end position="211"/>
    </location>
</feature>
<dbReference type="Pfam" id="PF00258">
    <property type="entry name" value="Flavodoxin_1"/>
    <property type="match status" value="1"/>
</dbReference>
<evidence type="ECO:0000256" key="12">
    <source>
        <dbReference type="PIRSR" id="PIRSR000207-1"/>
    </source>
</evidence>
<comment type="catalytic activity">
    <reaction evidence="11">
        <text>hydrogen sulfide + 3 NADP(+) + 3 H2O = sulfite + 3 NADPH + 4 H(+)</text>
        <dbReference type="Rhea" id="RHEA:13801"/>
        <dbReference type="ChEBI" id="CHEBI:15377"/>
        <dbReference type="ChEBI" id="CHEBI:15378"/>
        <dbReference type="ChEBI" id="CHEBI:17359"/>
        <dbReference type="ChEBI" id="CHEBI:29919"/>
        <dbReference type="ChEBI" id="CHEBI:57783"/>
        <dbReference type="ChEBI" id="CHEBI:58349"/>
        <dbReference type="EC" id="1.8.1.2"/>
    </reaction>
</comment>
<feature type="domain" description="FAD-binding FR-type" evidence="14">
    <location>
        <begin position="242"/>
        <end position="462"/>
    </location>
</feature>
<evidence type="ECO:0000313" key="16">
    <source>
        <dbReference type="Proteomes" id="UP000289856"/>
    </source>
</evidence>
<evidence type="ECO:0000259" key="13">
    <source>
        <dbReference type="PROSITE" id="PS50902"/>
    </source>
</evidence>
<dbReference type="PANTHER" id="PTHR19384:SF128">
    <property type="entry name" value="NADPH OXIDOREDUCTASE A"/>
    <property type="match status" value="1"/>
</dbReference>
<dbReference type="SUPFAM" id="SSF52218">
    <property type="entry name" value="Flavoproteins"/>
    <property type="match status" value="1"/>
</dbReference>
<evidence type="ECO:0000256" key="10">
    <source>
        <dbReference type="ARBA" id="ARBA00023192"/>
    </source>
</evidence>
<evidence type="ECO:0000256" key="7">
    <source>
        <dbReference type="ARBA" id="ARBA00022857"/>
    </source>
</evidence>
<evidence type="ECO:0000256" key="2">
    <source>
        <dbReference type="ARBA" id="ARBA00022448"/>
    </source>
</evidence>
<keyword evidence="9" id="KW-0560">Oxidoreductase</keyword>
<organism evidence="15 16">
    <name type="scientific">Cohnella abietis</name>
    <dbReference type="NCBI Taxonomy" id="2507935"/>
    <lineage>
        <taxon>Bacteria</taxon>
        <taxon>Bacillati</taxon>
        <taxon>Bacillota</taxon>
        <taxon>Bacilli</taxon>
        <taxon>Bacillales</taxon>
        <taxon>Paenibacillaceae</taxon>
        <taxon>Cohnella</taxon>
    </lineage>
</organism>
<feature type="binding site" evidence="12">
    <location>
        <begin position="539"/>
        <end position="543"/>
    </location>
    <ligand>
        <name>NADP(+)</name>
        <dbReference type="ChEBI" id="CHEBI:58349"/>
    </ligand>
</feature>
<dbReference type="InterPro" id="IPR023173">
    <property type="entry name" value="NADPH_Cyt_P450_Rdtase_alpha"/>
</dbReference>
<dbReference type="OrthoDB" id="9789468at2"/>
<dbReference type="InterPro" id="IPR001094">
    <property type="entry name" value="Flavdoxin-like"/>
</dbReference>
<dbReference type="RefSeq" id="WP_130616277.1">
    <property type="nucleotide sequence ID" value="NZ_AP019400.1"/>
</dbReference>
<dbReference type="NCBIfam" id="NF004859">
    <property type="entry name" value="PRK06214.1"/>
    <property type="match status" value="1"/>
</dbReference>
<dbReference type="Gene3D" id="2.40.30.10">
    <property type="entry name" value="Translation factors"/>
    <property type="match status" value="1"/>
</dbReference>
<keyword evidence="16" id="KW-1185">Reference proteome</keyword>
<dbReference type="InterPro" id="IPR003097">
    <property type="entry name" value="CysJ-like_FAD-binding"/>
</dbReference>
<dbReference type="CDD" id="cd06199">
    <property type="entry name" value="SiR"/>
    <property type="match status" value="1"/>
</dbReference>
<accession>A0A3T1CXW2</accession>
<keyword evidence="4" id="KW-0285">Flavoprotein</keyword>
<dbReference type="GO" id="GO:0010181">
    <property type="term" value="F:FMN binding"/>
    <property type="evidence" value="ECO:0007669"/>
    <property type="project" value="InterPro"/>
</dbReference>
<feature type="binding site" evidence="12">
    <location>
        <position position="424"/>
    </location>
    <ligand>
        <name>FAD</name>
        <dbReference type="ChEBI" id="CHEBI:57692"/>
    </ligand>
</feature>
<dbReference type="SUPFAM" id="SSF63380">
    <property type="entry name" value="Riboflavin synthase domain-like"/>
    <property type="match status" value="1"/>
</dbReference>
<dbReference type="EC" id="1.8.1.2" evidence="1"/>
<dbReference type="SUPFAM" id="SSF52343">
    <property type="entry name" value="Ferredoxin reductase-like, C-terminal NADP-linked domain"/>
    <property type="match status" value="1"/>
</dbReference>
<dbReference type="Pfam" id="PF00667">
    <property type="entry name" value="FAD_binding_1"/>
    <property type="match status" value="1"/>
</dbReference>